<dbReference type="RefSeq" id="WP_310275790.1">
    <property type="nucleotide sequence ID" value="NZ_JAVDWR010000003.1"/>
</dbReference>
<dbReference type="InterPro" id="IPR041613">
    <property type="entry name" value="Pept_S41_N"/>
</dbReference>
<protein>
    <submittedName>
        <fullName evidence="2">C-terminal processing protease CtpA/Prc</fullName>
    </submittedName>
</protein>
<gene>
    <name evidence="2" type="ORF">J2W69_001315</name>
</gene>
<dbReference type="Gene3D" id="3.30.750.170">
    <property type="match status" value="1"/>
</dbReference>
<dbReference type="GO" id="GO:0008233">
    <property type="term" value="F:peptidase activity"/>
    <property type="evidence" value="ECO:0007669"/>
    <property type="project" value="UniProtKB-KW"/>
</dbReference>
<keyword evidence="3" id="KW-1185">Reference proteome</keyword>
<keyword evidence="2" id="KW-0378">Hydrolase</keyword>
<dbReference type="CDD" id="cd07561">
    <property type="entry name" value="Peptidase_S41_CPP_like"/>
    <property type="match status" value="1"/>
</dbReference>
<dbReference type="Proteomes" id="UP001257909">
    <property type="component" value="Unassembled WGS sequence"/>
</dbReference>
<dbReference type="PANTHER" id="PTHR32060:SF30">
    <property type="entry name" value="CARBOXY-TERMINAL PROCESSING PROTEASE CTPA"/>
    <property type="match status" value="1"/>
</dbReference>
<dbReference type="SMART" id="SM00245">
    <property type="entry name" value="TSPc"/>
    <property type="match status" value="1"/>
</dbReference>
<keyword evidence="2" id="KW-0645">Protease</keyword>
<dbReference type="Pfam" id="PF18294">
    <property type="entry name" value="Pept_S41_N"/>
    <property type="match status" value="1"/>
</dbReference>
<sequence length="442" mass="48976">MKFTNLAYLALSFVLIGCTESGSDELTVIGGETGQCSIEKENQLLFDYLQDKYYWNTQLPASVDYKEFATSSALLAAVVAPQDRFSFITTKQEYDDRYVNATYFGFGMSSETSQDRQSLLVRYVYDNSPSDQALLQRGDKIVAIDNKSVADWLAEIEAGQASYEDMHGPNEAGIARTYQWQQQDGSLRTQQLVKTSVKTNSVLHRQVFDSEKGKVGYLVLKEFVQPTEQELITAFRDFSAQSVQELVLDLRYNGGGLIQLANQLASQLAWNQVKNKTFLQYKYNSKNSGSNKTFDFSLGSASDPLNLTRVFILTSAATCSASEMLINALSPFVDVVSIGAKTCGKPYGMHFVQICDKVVTAVNFQTFNALGQGDFLDGLAVECEVTDFVNGNWGALTDPLLAEAMQYIQSNECSANLTAQGKQHNKLSQSPLWKHGKVGTNY</sequence>
<dbReference type="Gene3D" id="3.90.226.10">
    <property type="entry name" value="2-enoyl-CoA Hydratase, Chain A, domain 1"/>
    <property type="match status" value="1"/>
</dbReference>
<dbReference type="PANTHER" id="PTHR32060">
    <property type="entry name" value="TAIL-SPECIFIC PROTEASE"/>
    <property type="match status" value="1"/>
</dbReference>
<reference evidence="2 3" key="1">
    <citation type="submission" date="2023-07" db="EMBL/GenBank/DDBJ databases">
        <title>Sorghum-associated microbial communities from plants grown in Nebraska, USA.</title>
        <authorList>
            <person name="Schachtman D."/>
        </authorList>
    </citation>
    <scope>NUCLEOTIDE SEQUENCE [LARGE SCALE GENOMIC DNA]</scope>
    <source>
        <strain evidence="2 3">4138</strain>
    </source>
</reference>
<dbReference type="InterPro" id="IPR001478">
    <property type="entry name" value="PDZ"/>
</dbReference>
<dbReference type="GO" id="GO:0006508">
    <property type="term" value="P:proteolysis"/>
    <property type="evidence" value="ECO:0007669"/>
    <property type="project" value="UniProtKB-KW"/>
</dbReference>
<dbReference type="InterPro" id="IPR005151">
    <property type="entry name" value="Tail-specific_protease"/>
</dbReference>
<proteinExistence type="predicted"/>
<comment type="caution">
    <text evidence="2">The sequence shown here is derived from an EMBL/GenBank/DDBJ whole genome shotgun (WGS) entry which is preliminary data.</text>
</comment>
<dbReference type="EMBL" id="JAVDWR010000003">
    <property type="protein sequence ID" value="MDR7120381.1"/>
    <property type="molecule type" value="Genomic_DNA"/>
</dbReference>
<evidence type="ECO:0000313" key="3">
    <source>
        <dbReference type="Proteomes" id="UP001257909"/>
    </source>
</evidence>
<accession>A0ABU1VXD3</accession>
<organism evidence="2 3">
    <name type="scientific">Rheinheimera soli</name>
    <dbReference type="NCBI Taxonomy" id="443616"/>
    <lineage>
        <taxon>Bacteria</taxon>
        <taxon>Pseudomonadati</taxon>
        <taxon>Pseudomonadota</taxon>
        <taxon>Gammaproteobacteria</taxon>
        <taxon>Chromatiales</taxon>
        <taxon>Chromatiaceae</taxon>
        <taxon>Rheinheimera</taxon>
    </lineage>
</organism>
<feature type="domain" description="PDZ" evidence="1">
    <location>
        <begin position="87"/>
        <end position="149"/>
    </location>
</feature>
<dbReference type="InterPro" id="IPR029045">
    <property type="entry name" value="ClpP/crotonase-like_dom_sf"/>
</dbReference>
<dbReference type="InterPro" id="IPR036034">
    <property type="entry name" value="PDZ_sf"/>
</dbReference>
<dbReference type="SUPFAM" id="SSF52096">
    <property type="entry name" value="ClpP/crotonase"/>
    <property type="match status" value="1"/>
</dbReference>
<dbReference type="Pfam" id="PF03572">
    <property type="entry name" value="Peptidase_S41"/>
    <property type="match status" value="1"/>
</dbReference>
<name>A0ABU1VXD3_9GAMM</name>
<evidence type="ECO:0000313" key="2">
    <source>
        <dbReference type="EMBL" id="MDR7120381.1"/>
    </source>
</evidence>
<dbReference type="Gene3D" id="2.30.42.10">
    <property type="match status" value="1"/>
</dbReference>
<dbReference type="PROSITE" id="PS51257">
    <property type="entry name" value="PROKAR_LIPOPROTEIN"/>
    <property type="match status" value="1"/>
</dbReference>
<evidence type="ECO:0000259" key="1">
    <source>
        <dbReference type="PROSITE" id="PS50106"/>
    </source>
</evidence>
<dbReference type="SUPFAM" id="SSF50156">
    <property type="entry name" value="PDZ domain-like"/>
    <property type="match status" value="1"/>
</dbReference>
<dbReference type="PROSITE" id="PS50106">
    <property type="entry name" value="PDZ"/>
    <property type="match status" value="1"/>
</dbReference>